<dbReference type="GO" id="GO:0008422">
    <property type="term" value="F:beta-glucosidase activity"/>
    <property type="evidence" value="ECO:0007669"/>
    <property type="project" value="TreeGrafter"/>
</dbReference>
<dbReference type="EMBL" id="KF120762">
    <property type="protein sequence ID" value="AIA88040.1"/>
    <property type="molecule type" value="Genomic_DNA"/>
</dbReference>
<accession>A0A060C4T5</accession>
<dbReference type="PRINTS" id="PR00133">
    <property type="entry name" value="GLHYDRLASE3"/>
</dbReference>
<dbReference type="GO" id="GO:0009251">
    <property type="term" value="P:glucan catabolic process"/>
    <property type="evidence" value="ECO:0007669"/>
    <property type="project" value="TreeGrafter"/>
</dbReference>
<dbReference type="InterPro" id="IPR051915">
    <property type="entry name" value="Cellulose_Degrad_GH3"/>
</dbReference>
<feature type="domain" description="Glycoside hydrolase family 3 N-terminal" evidence="2">
    <location>
        <begin position="22"/>
        <end position="153"/>
    </location>
</feature>
<dbReference type="PANTHER" id="PTHR30620">
    <property type="entry name" value="PERIPLASMIC BETA-GLUCOSIDASE-RELATED"/>
    <property type="match status" value="1"/>
</dbReference>
<dbReference type="InterPro" id="IPR017853">
    <property type="entry name" value="GH"/>
</dbReference>
<dbReference type="InterPro" id="IPR001764">
    <property type="entry name" value="Glyco_hydro_3_N"/>
</dbReference>
<protein>
    <submittedName>
        <fullName evidence="3">Glyco_hydro_3</fullName>
    </submittedName>
</protein>
<keyword evidence="1" id="KW-0378">Hydrolase</keyword>
<name>A0A060C4T5_9THEM</name>
<dbReference type="InterPro" id="IPR036962">
    <property type="entry name" value="Glyco_hydro_3_N_sf"/>
</dbReference>
<feature type="non-terminal residue" evidence="3">
    <location>
        <position position="1"/>
    </location>
</feature>
<evidence type="ECO:0000256" key="1">
    <source>
        <dbReference type="ARBA" id="ARBA00022801"/>
    </source>
</evidence>
<feature type="non-terminal residue" evidence="3">
    <location>
        <position position="153"/>
    </location>
</feature>
<dbReference type="Gene3D" id="3.20.20.300">
    <property type="entry name" value="Glycoside hydrolase, family 3, N-terminal domain"/>
    <property type="match status" value="1"/>
</dbReference>
<reference evidence="3" key="1">
    <citation type="journal article" date="2013" name="Environ. Microbiol.">
        <title>Seasonally variable intestinal metagenomes of the red palm weevil (Rhynchophorus ferrugineus).</title>
        <authorList>
            <person name="Jia S."/>
            <person name="Zhang X."/>
            <person name="Zhang G."/>
            <person name="Yin A."/>
            <person name="Zhang S."/>
            <person name="Li F."/>
            <person name="Wang L."/>
            <person name="Zhao D."/>
            <person name="Yun Q."/>
            <person name="Tala"/>
            <person name="Wang J."/>
            <person name="Sun G."/>
            <person name="Baabdullah M."/>
            <person name="Yu X."/>
            <person name="Hu S."/>
            <person name="Al-Mssallem I.S."/>
            <person name="Yu J."/>
        </authorList>
    </citation>
    <scope>NUCLEOTIDE SEQUENCE</scope>
</reference>
<organism evidence="3">
    <name type="scientific">uncultured Thermotoga sp</name>
    <dbReference type="NCBI Taxonomy" id="388610"/>
    <lineage>
        <taxon>Bacteria</taxon>
        <taxon>Thermotogati</taxon>
        <taxon>Thermotogota</taxon>
        <taxon>Thermotogae</taxon>
        <taxon>Thermotogales</taxon>
        <taxon>Thermotogaceae</taxon>
        <taxon>Thermotoga</taxon>
        <taxon>environmental samples</taxon>
    </lineage>
</organism>
<dbReference type="AlphaFoldDB" id="A0A060C4T5"/>
<evidence type="ECO:0000259" key="2">
    <source>
        <dbReference type="Pfam" id="PF00933"/>
    </source>
</evidence>
<dbReference type="Pfam" id="PF00933">
    <property type="entry name" value="Glyco_hydro_3"/>
    <property type="match status" value="1"/>
</dbReference>
<proteinExistence type="predicted"/>
<evidence type="ECO:0000313" key="3">
    <source>
        <dbReference type="EMBL" id="AIA88040.1"/>
    </source>
</evidence>
<dbReference type="PANTHER" id="PTHR30620:SF123">
    <property type="entry name" value="BETA-XYLOSIDASE"/>
    <property type="match status" value="1"/>
</dbReference>
<sequence>AMYFDPALPVDQRVEDLLSRMTLDEKLAQMCSDMATALAGMPAEKLVARLHGQHPNGLGRYTQYSVVGIAGARQIAEMSNTLQNFYCKHTRLGIPVMLQTENLSGYPGFGGTIFPAMLGAAATFDESLVEQMGGVIGRETRAVGAAQGLSPVL</sequence>
<dbReference type="SUPFAM" id="SSF51445">
    <property type="entry name" value="(Trans)glycosidases"/>
    <property type="match status" value="1"/>
</dbReference>